<dbReference type="EC" id="6.1.1.1" evidence="8"/>
<dbReference type="InterPro" id="IPR054608">
    <property type="entry name" value="SYY-like_C"/>
</dbReference>
<dbReference type="InterPro" id="IPR036986">
    <property type="entry name" value="S4_RNA-bd_sf"/>
</dbReference>
<dbReference type="InterPro" id="IPR002942">
    <property type="entry name" value="S4_RNA-bd"/>
</dbReference>
<dbReference type="PRINTS" id="PR01040">
    <property type="entry name" value="TRNASYNTHTYR"/>
</dbReference>
<evidence type="ECO:0000256" key="2">
    <source>
        <dbReference type="ARBA" id="ARBA00022741"/>
    </source>
</evidence>
<dbReference type="InterPro" id="IPR024107">
    <property type="entry name" value="Tyr-tRNA-ligase_bac_1"/>
</dbReference>
<keyword evidence="12" id="KW-1185">Reference proteome</keyword>
<protein>
    <recommendedName>
        <fullName evidence="8">Tyrosine--tRNA ligase</fullName>
        <ecNumber evidence="8">6.1.1.1</ecNumber>
    </recommendedName>
    <alternativeName>
        <fullName evidence="8">Tyrosyl-tRNA synthetase</fullName>
        <shortName evidence="8">TyrRS</shortName>
    </alternativeName>
</protein>
<reference evidence="12" key="1">
    <citation type="journal article" date="2019" name="Int. J. Syst. Evol. Microbiol.">
        <title>The Global Catalogue of Microorganisms (GCM) 10K type strain sequencing project: providing services to taxonomists for standard genome sequencing and annotation.</title>
        <authorList>
            <consortium name="The Broad Institute Genomics Platform"/>
            <consortium name="The Broad Institute Genome Sequencing Center for Infectious Disease"/>
            <person name="Wu L."/>
            <person name="Ma J."/>
        </authorList>
    </citation>
    <scope>NUCLEOTIDE SEQUENCE [LARGE SCALE GENOMIC DNA]</scope>
    <source>
        <strain evidence="12">KCTC 3913</strain>
    </source>
</reference>
<evidence type="ECO:0000313" key="12">
    <source>
        <dbReference type="Proteomes" id="UP001597506"/>
    </source>
</evidence>
<comment type="similarity">
    <text evidence="8">Belongs to the class-I aminoacyl-tRNA synthetase family. TyrS type 1 subfamily.</text>
</comment>
<dbReference type="SUPFAM" id="SSF52374">
    <property type="entry name" value="Nucleotidylyl transferase"/>
    <property type="match status" value="1"/>
</dbReference>
<evidence type="ECO:0000256" key="7">
    <source>
        <dbReference type="ARBA" id="ARBA00048248"/>
    </source>
</evidence>
<dbReference type="RefSeq" id="WP_377935961.1">
    <property type="nucleotide sequence ID" value="NZ_JBHUMF010000030.1"/>
</dbReference>
<dbReference type="NCBIfam" id="TIGR00234">
    <property type="entry name" value="tyrS"/>
    <property type="match status" value="1"/>
</dbReference>
<comment type="subcellular location">
    <subcellularLocation>
        <location evidence="8">Cytoplasm</location>
    </subcellularLocation>
</comment>
<evidence type="ECO:0000256" key="3">
    <source>
        <dbReference type="ARBA" id="ARBA00022840"/>
    </source>
</evidence>
<keyword evidence="6 8" id="KW-0030">Aminoacyl-tRNA synthetase</keyword>
<dbReference type="CDD" id="cd00165">
    <property type="entry name" value="S4"/>
    <property type="match status" value="1"/>
</dbReference>
<comment type="function">
    <text evidence="8">Catalyzes the attachment of tyrosine to tRNA(Tyr) in a two-step reaction: tyrosine is first activated by ATP to form Tyr-AMP and then transferred to the acceptor end of tRNA(Tyr).</text>
</comment>
<organism evidence="11 12">
    <name type="scientific">Bacillus seohaeanensis</name>
    <dbReference type="NCBI Taxonomy" id="284580"/>
    <lineage>
        <taxon>Bacteria</taxon>
        <taxon>Bacillati</taxon>
        <taxon>Bacillota</taxon>
        <taxon>Bacilli</taxon>
        <taxon>Bacillales</taxon>
        <taxon>Bacillaceae</taxon>
        <taxon>Bacillus</taxon>
    </lineage>
</organism>
<dbReference type="PANTHER" id="PTHR11766">
    <property type="entry name" value="TYROSYL-TRNA SYNTHETASE"/>
    <property type="match status" value="1"/>
</dbReference>
<feature type="short sequence motif" description="'HIGH' region" evidence="8">
    <location>
        <begin position="39"/>
        <end position="48"/>
    </location>
</feature>
<feature type="binding site" evidence="8">
    <location>
        <position position="34"/>
    </location>
    <ligand>
        <name>L-tyrosine</name>
        <dbReference type="ChEBI" id="CHEBI:58315"/>
    </ligand>
</feature>
<dbReference type="Gene3D" id="3.10.290.10">
    <property type="entry name" value="RNA-binding S4 domain"/>
    <property type="match status" value="1"/>
</dbReference>
<dbReference type="EMBL" id="JBHUMF010000030">
    <property type="protein sequence ID" value="MFD2681610.1"/>
    <property type="molecule type" value="Genomic_DNA"/>
</dbReference>
<dbReference type="InterPro" id="IPR014729">
    <property type="entry name" value="Rossmann-like_a/b/a_fold"/>
</dbReference>
<dbReference type="Gene3D" id="3.40.50.620">
    <property type="entry name" value="HUPs"/>
    <property type="match status" value="1"/>
</dbReference>
<evidence type="ECO:0000256" key="9">
    <source>
        <dbReference type="PROSITE-ProRule" id="PRU00182"/>
    </source>
</evidence>
<dbReference type="Proteomes" id="UP001597506">
    <property type="component" value="Unassembled WGS sequence"/>
</dbReference>
<evidence type="ECO:0000256" key="1">
    <source>
        <dbReference type="ARBA" id="ARBA00022598"/>
    </source>
</evidence>
<feature type="domain" description="RNA-binding S4" evidence="10">
    <location>
        <begin position="354"/>
        <end position="415"/>
    </location>
</feature>
<keyword evidence="1 8" id="KW-0436">Ligase</keyword>
<comment type="subunit">
    <text evidence="8">Homodimer.</text>
</comment>
<dbReference type="PROSITE" id="PS00178">
    <property type="entry name" value="AA_TRNA_LIGASE_I"/>
    <property type="match status" value="1"/>
</dbReference>
<feature type="binding site" evidence="8">
    <location>
        <position position="233"/>
    </location>
    <ligand>
        <name>ATP</name>
        <dbReference type="ChEBI" id="CHEBI:30616"/>
    </ligand>
</feature>
<keyword evidence="5 8" id="KW-0648">Protein biosynthesis</keyword>
<keyword evidence="4 9" id="KW-0694">RNA-binding</keyword>
<dbReference type="Gene3D" id="1.10.240.10">
    <property type="entry name" value="Tyrosyl-Transfer RNA Synthetase"/>
    <property type="match status" value="1"/>
</dbReference>
<keyword evidence="2 8" id="KW-0547">Nucleotide-binding</keyword>
<evidence type="ECO:0000256" key="4">
    <source>
        <dbReference type="ARBA" id="ARBA00022884"/>
    </source>
</evidence>
<dbReference type="SMART" id="SM00363">
    <property type="entry name" value="S4"/>
    <property type="match status" value="1"/>
</dbReference>
<dbReference type="GO" id="GO:0004831">
    <property type="term" value="F:tyrosine-tRNA ligase activity"/>
    <property type="evidence" value="ECO:0007669"/>
    <property type="project" value="UniProtKB-EC"/>
</dbReference>
<dbReference type="PANTHER" id="PTHR11766:SF0">
    <property type="entry name" value="TYROSINE--TRNA LIGASE, MITOCHONDRIAL"/>
    <property type="match status" value="1"/>
</dbReference>
<accession>A0ABW5RTK2</accession>
<dbReference type="Pfam" id="PF00579">
    <property type="entry name" value="tRNA-synt_1b"/>
    <property type="match status" value="1"/>
</dbReference>
<dbReference type="PROSITE" id="PS50889">
    <property type="entry name" value="S4"/>
    <property type="match status" value="1"/>
</dbReference>
<comment type="caution">
    <text evidence="11">The sequence shown here is derived from an EMBL/GenBank/DDBJ whole genome shotgun (WGS) entry which is preliminary data.</text>
</comment>
<feature type="binding site" evidence="8">
    <location>
        <position position="172"/>
    </location>
    <ligand>
        <name>L-tyrosine</name>
        <dbReference type="ChEBI" id="CHEBI:58315"/>
    </ligand>
</feature>
<comment type="catalytic activity">
    <reaction evidence="7 8">
        <text>tRNA(Tyr) + L-tyrosine + ATP = L-tyrosyl-tRNA(Tyr) + AMP + diphosphate + H(+)</text>
        <dbReference type="Rhea" id="RHEA:10220"/>
        <dbReference type="Rhea" id="RHEA-COMP:9706"/>
        <dbReference type="Rhea" id="RHEA-COMP:9707"/>
        <dbReference type="ChEBI" id="CHEBI:15378"/>
        <dbReference type="ChEBI" id="CHEBI:30616"/>
        <dbReference type="ChEBI" id="CHEBI:33019"/>
        <dbReference type="ChEBI" id="CHEBI:58315"/>
        <dbReference type="ChEBI" id="CHEBI:78442"/>
        <dbReference type="ChEBI" id="CHEBI:78536"/>
        <dbReference type="ChEBI" id="CHEBI:456215"/>
        <dbReference type="EC" id="6.1.1.1"/>
    </reaction>
</comment>
<dbReference type="InterPro" id="IPR002305">
    <property type="entry name" value="aa-tRNA-synth_Ic"/>
</dbReference>
<dbReference type="HAMAP" id="MF_02006">
    <property type="entry name" value="Tyr_tRNA_synth_type1"/>
    <property type="match status" value="1"/>
</dbReference>
<evidence type="ECO:0000313" key="11">
    <source>
        <dbReference type="EMBL" id="MFD2681610.1"/>
    </source>
</evidence>
<evidence type="ECO:0000256" key="6">
    <source>
        <dbReference type="ARBA" id="ARBA00023146"/>
    </source>
</evidence>
<dbReference type="Pfam" id="PF22421">
    <property type="entry name" value="SYY_C-terminal"/>
    <property type="match status" value="1"/>
</dbReference>
<dbReference type="InterPro" id="IPR024088">
    <property type="entry name" value="Tyr-tRNA-ligase_bac-type"/>
</dbReference>
<keyword evidence="3 8" id="KW-0067">ATP-binding</keyword>
<feature type="short sequence motif" description="'KMSKS' region" evidence="8">
    <location>
        <begin position="230"/>
        <end position="234"/>
    </location>
</feature>
<dbReference type="InterPro" id="IPR002307">
    <property type="entry name" value="Tyr-tRNA-ligase"/>
</dbReference>
<evidence type="ECO:0000259" key="10">
    <source>
        <dbReference type="SMART" id="SM00363"/>
    </source>
</evidence>
<name>A0ABW5RTK2_9BACI</name>
<dbReference type="CDD" id="cd00395">
    <property type="entry name" value="Tyr_Trp_RS_core"/>
    <property type="match status" value="1"/>
</dbReference>
<keyword evidence="8" id="KW-0963">Cytoplasm</keyword>
<dbReference type="InterPro" id="IPR001412">
    <property type="entry name" value="aa-tRNA-synth_I_CS"/>
</dbReference>
<proteinExistence type="inferred from homology"/>
<feature type="binding site" evidence="8">
    <location>
        <position position="168"/>
    </location>
    <ligand>
        <name>L-tyrosine</name>
        <dbReference type="ChEBI" id="CHEBI:58315"/>
    </ligand>
</feature>
<evidence type="ECO:0000256" key="8">
    <source>
        <dbReference type="HAMAP-Rule" id="MF_02006"/>
    </source>
</evidence>
<gene>
    <name evidence="8 11" type="primary">tyrS</name>
    <name evidence="11" type="ORF">ACFSUL_12725</name>
</gene>
<evidence type="ECO:0000256" key="5">
    <source>
        <dbReference type="ARBA" id="ARBA00022917"/>
    </source>
</evidence>
<sequence>MELLKDLAWRGITYQQTDEEGLKSVLEKESISIYCGIDPTADSMHIGHLLPFLTLRRFQNHGHRPLVLVGGATGLIGDPSGKNEERKLQTVEAIQHNAASIKTQLESIFDFEGENGAIMVNNYDWIGSMDVVTFLRDFGKHVGVNYMLAKDTISSRLESGISFTEFTYTILQAMDFNHLYDNYNCKLQVGGSDQWGNITTGLELIRRTHEEETKAFGFTIPLVTKADGTKFGKTESGAIWLDPEKTSPYEFYQFWINAADADVVKYLKYFTFLSHEEIEDLAKAVETEPHLRKAQKTLAEEMTKLIHGEEALQQAIRITEALFSGDIKSLSAEEVKEGFKDVPTFQQSKNEEIGLIDLLVGAKISSSKRQAREDVGNGAIYINGERITDLQHIINENDRIEGEFTIIRRGKKKYFMIQYV</sequence>
<dbReference type="SUPFAM" id="SSF55174">
    <property type="entry name" value="Alpha-L RNA-binding motif"/>
    <property type="match status" value="1"/>
</dbReference>